<reference evidence="4" key="1">
    <citation type="submission" date="2025-08" db="UniProtKB">
        <authorList>
            <consortium name="RefSeq"/>
        </authorList>
    </citation>
    <scope>IDENTIFICATION</scope>
    <source>
        <tissue evidence="4">Muscle</tissue>
    </source>
</reference>
<feature type="compositionally biased region" description="Polar residues" evidence="1">
    <location>
        <begin position="92"/>
        <end position="102"/>
    </location>
</feature>
<feature type="compositionally biased region" description="Basic and acidic residues" evidence="1">
    <location>
        <begin position="60"/>
        <end position="70"/>
    </location>
</feature>
<accession>A0A6J2HQT6</accession>
<evidence type="ECO:0000313" key="4">
    <source>
        <dbReference type="RefSeq" id="XP_027589892.2"/>
    </source>
</evidence>
<feature type="domain" description="LRRC37A/B like protein 1 C-terminal" evidence="2">
    <location>
        <begin position="285"/>
        <end position="404"/>
    </location>
</feature>
<feature type="region of interest" description="Disordered" evidence="1">
    <location>
        <begin position="1"/>
        <end position="28"/>
    </location>
</feature>
<dbReference type="InParanoid" id="A0A6J2HQT6"/>
<keyword evidence="3" id="KW-1185">Reference proteome</keyword>
<gene>
    <name evidence="4" type="primary">LOC113994725</name>
</gene>
<feature type="compositionally biased region" description="Basic and acidic residues" evidence="1">
    <location>
        <begin position="479"/>
        <end position="492"/>
    </location>
</feature>
<feature type="compositionally biased region" description="Polar residues" evidence="1">
    <location>
        <begin position="110"/>
        <end position="122"/>
    </location>
</feature>
<evidence type="ECO:0000256" key="1">
    <source>
        <dbReference type="SAM" id="MobiDB-lite"/>
    </source>
</evidence>
<dbReference type="PANTHER" id="PTHR23045:SF20">
    <property type="entry name" value="LEUCINE-RICH REPEAT-CONTAINING PROTEIN 37 N-TERMINAL DOMAIN-CONTAINING PROTEIN"/>
    <property type="match status" value="1"/>
</dbReference>
<feature type="region of interest" description="Disordered" evidence="1">
    <location>
        <begin position="40"/>
        <end position="148"/>
    </location>
</feature>
<evidence type="ECO:0000313" key="3">
    <source>
        <dbReference type="Proteomes" id="UP000504627"/>
    </source>
</evidence>
<dbReference type="Proteomes" id="UP000504627">
    <property type="component" value="Unplaced"/>
</dbReference>
<protein>
    <submittedName>
        <fullName evidence="4">Uncharacterized protein LOC113994725</fullName>
    </submittedName>
</protein>
<dbReference type="InterPro" id="IPR015753">
    <property type="entry name" value="LRRC37"/>
</dbReference>
<name>A0A6J2HQT6_9PASS</name>
<dbReference type="AlphaFoldDB" id="A0A6J2HQT6"/>
<dbReference type="PANTHER" id="PTHR23045">
    <property type="entry name" value="LEUCINE-RICH REPEAT-CONTAINING PROTEIN 37A"/>
    <property type="match status" value="1"/>
</dbReference>
<proteinExistence type="predicted"/>
<dbReference type="GeneID" id="113994725"/>
<sequence>MEVEPSGKAKSSPVLNLRAKQPSLGDHGTVTLGVALTLSSTEGDVSSLRDSRSDSYPPEHLSRQEGKTAADELMFEVKNNLHKAEEEEEAPSSKQNYGWTQKQHNKKASQQKQQDSHLNWQALNPWDGAGGLNPIDEDSVSGHHKDVDVAPSPIRKYIWKTKEHKKTNSQYWVGQNPLFYQVLGPAKAQGEPTGRESKAQQGLNRNLDFLSDPLVNNGPAAISRVEDRAEGEPSSQGGHFPLLPDTRETAWKQQVEKFRSLNKPGSPEGPDVLPIPGDVFEITGYHHLVPDEGLQIFLARVEQALRTDCNLPRLQLACAKIVSKTELLLSLLSKRQENEGASAFTGQCPIDENISRRTALEEGKEHRGEEKPEPVDDTITLVVLLSVLAVISLTVVCVLKLCSRPCAVFCRCLCTVWRSFLVILRQKWRKNKYKKLEEVEGFPELSESDLLLAQYIMDELDKEEEESQKERQQGNTDASQKETECEELHLQEGGEVSG</sequence>
<dbReference type="Pfam" id="PF14914">
    <property type="entry name" value="LRRC37AB_C"/>
    <property type="match status" value="1"/>
</dbReference>
<dbReference type="InterPro" id="IPR029423">
    <property type="entry name" value="LRRC37AB_C"/>
</dbReference>
<organism evidence="3 4">
    <name type="scientific">Pipra filicauda</name>
    <name type="common">Wire-tailed manakin</name>
    <dbReference type="NCBI Taxonomy" id="649802"/>
    <lineage>
        <taxon>Eukaryota</taxon>
        <taxon>Metazoa</taxon>
        <taxon>Chordata</taxon>
        <taxon>Craniata</taxon>
        <taxon>Vertebrata</taxon>
        <taxon>Euteleostomi</taxon>
        <taxon>Archelosauria</taxon>
        <taxon>Archosauria</taxon>
        <taxon>Dinosauria</taxon>
        <taxon>Saurischia</taxon>
        <taxon>Theropoda</taxon>
        <taxon>Coelurosauria</taxon>
        <taxon>Aves</taxon>
        <taxon>Neognathae</taxon>
        <taxon>Neoaves</taxon>
        <taxon>Telluraves</taxon>
        <taxon>Australaves</taxon>
        <taxon>Passeriformes</taxon>
        <taxon>Pipridae</taxon>
        <taxon>Pipra</taxon>
    </lineage>
</organism>
<feature type="region of interest" description="Disordered" evidence="1">
    <location>
        <begin position="461"/>
        <end position="498"/>
    </location>
</feature>
<evidence type="ECO:0000259" key="2">
    <source>
        <dbReference type="Pfam" id="PF14914"/>
    </source>
</evidence>
<dbReference type="RefSeq" id="XP_027589892.2">
    <property type="nucleotide sequence ID" value="XM_027734091.2"/>
</dbReference>